<proteinExistence type="predicted"/>
<keyword evidence="3" id="KW-1185">Reference proteome</keyword>
<feature type="compositionally biased region" description="Basic and acidic residues" evidence="1">
    <location>
        <begin position="61"/>
        <end position="76"/>
    </location>
</feature>
<dbReference type="AlphaFoldDB" id="A0A843X3G6"/>
<feature type="compositionally biased region" description="Basic residues" evidence="1">
    <location>
        <begin position="133"/>
        <end position="146"/>
    </location>
</feature>
<gene>
    <name evidence="2" type="ORF">Taro_044927</name>
</gene>
<evidence type="ECO:0000256" key="1">
    <source>
        <dbReference type="SAM" id="MobiDB-lite"/>
    </source>
</evidence>
<protein>
    <submittedName>
        <fullName evidence="2">Uncharacterized protein</fullName>
    </submittedName>
</protein>
<dbReference type="Proteomes" id="UP000652761">
    <property type="component" value="Unassembled WGS sequence"/>
</dbReference>
<dbReference type="EMBL" id="NMUH01005170">
    <property type="protein sequence ID" value="MQM12015.1"/>
    <property type="molecule type" value="Genomic_DNA"/>
</dbReference>
<organism evidence="2 3">
    <name type="scientific">Colocasia esculenta</name>
    <name type="common">Wild taro</name>
    <name type="synonym">Arum esculentum</name>
    <dbReference type="NCBI Taxonomy" id="4460"/>
    <lineage>
        <taxon>Eukaryota</taxon>
        <taxon>Viridiplantae</taxon>
        <taxon>Streptophyta</taxon>
        <taxon>Embryophyta</taxon>
        <taxon>Tracheophyta</taxon>
        <taxon>Spermatophyta</taxon>
        <taxon>Magnoliopsida</taxon>
        <taxon>Liliopsida</taxon>
        <taxon>Araceae</taxon>
        <taxon>Aroideae</taxon>
        <taxon>Colocasieae</taxon>
        <taxon>Colocasia</taxon>
    </lineage>
</organism>
<evidence type="ECO:0000313" key="2">
    <source>
        <dbReference type="EMBL" id="MQM12015.1"/>
    </source>
</evidence>
<feature type="compositionally biased region" description="Low complexity" evidence="1">
    <location>
        <begin position="107"/>
        <end position="132"/>
    </location>
</feature>
<feature type="region of interest" description="Disordered" evidence="1">
    <location>
        <begin position="61"/>
        <end position="86"/>
    </location>
</feature>
<name>A0A843X3G6_COLES</name>
<feature type="region of interest" description="Disordered" evidence="1">
    <location>
        <begin position="103"/>
        <end position="147"/>
    </location>
</feature>
<evidence type="ECO:0000313" key="3">
    <source>
        <dbReference type="Proteomes" id="UP000652761"/>
    </source>
</evidence>
<comment type="caution">
    <text evidence="2">The sequence shown here is derived from an EMBL/GenBank/DDBJ whole genome shotgun (WGS) entry which is preliminary data.</text>
</comment>
<reference evidence="2" key="1">
    <citation type="submission" date="2017-07" db="EMBL/GenBank/DDBJ databases">
        <title>Taro Niue Genome Assembly and Annotation.</title>
        <authorList>
            <person name="Atibalentja N."/>
            <person name="Keating K."/>
            <person name="Fields C.J."/>
        </authorList>
    </citation>
    <scope>NUCLEOTIDE SEQUENCE</scope>
    <source>
        <strain evidence="2">Niue_2</strain>
        <tissue evidence="2">Leaf</tissue>
    </source>
</reference>
<accession>A0A843X3G6</accession>
<sequence>MLMVLGARRRWPFRREGPNRSALHLEVSGSVGGDHENRSSAWAEGRVLGVVRVGIRDMAPRRHRQVRELVEQKDESDIPAQGEHGNLGRQQWEVSLQYLPQCRHPVSSSKGSTSSSLSSTSHTSSSSRFPTTSRHRSSSIPSKRHSVGVVVVV</sequence>